<name>A0AAV9WPK7_9PEZI</name>
<organism evidence="2 3">
    <name type="scientific">Arthrobotrys musiformis</name>
    <dbReference type="NCBI Taxonomy" id="47236"/>
    <lineage>
        <taxon>Eukaryota</taxon>
        <taxon>Fungi</taxon>
        <taxon>Dikarya</taxon>
        <taxon>Ascomycota</taxon>
        <taxon>Pezizomycotina</taxon>
        <taxon>Orbiliomycetes</taxon>
        <taxon>Orbiliales</taxon>
        <taxon>Orbiliaceae</taxon>
        <taxon>Arthrobotrys</taxon>
    </lineage>
</organism>
<reference evidence="2 3" key="1">
    <citation type="submission" date="2023-08" db="EMBL/GenBank/DDBJ databases">
        <authorList>
            <person name="Palmer J.M."/>
        </authorList>
    </citation>
    <scope>NUCLEOTIDE SEQUENCE [LARGE SCALE GENOMIC DNA]</scope>
    <source>
        <strain evidence="2 3">TWF481</strain>
    </source>
</reference>
<dbReference type="EMBL" id="JAVHJL010000001">
    <property type="protein sequence ID" value="KAK6512212.1"/>
    <property type="molecule type" value="Genomic_DNA"/>
</dbReference>
<feature type="chain" id="PRO_5043979113" description="AA1-like domain-containing protein" evidence="1">
    <location>
        <begin position="22"/>
        <end position="143"/>
    </location>
</feature>
<evidence type="ECO:0000313" key="3">
    <source>
        <dbReference type="Proteomes" id="UP001370758"/>
    </source>
</evidence>
<dbReference type="Gene3D" id="2.60.20.10">
    <property type="entry name" value="Crystallins"/>
    <property type="match status" value="1"/>
</dbReference>
<proteinExistence type="predicted"/>
<comment type="caution">
    <text evidence="2">The sequence shown here is derived from an EMBL/GenBank/DDBJ whole genome shotgun (WGS) entry which is preliminary data.</text>
</comment>
<dbReference type="Proteomes" id="UP001370758">
    <property type="component" value="Unassembled WGS sequence"/>
</dbReference>
<feature type="signal peptide" evidence="1">
    <location>
        <begin position="1"/>
        <end position="21"/>
    </location>
</feature>
<gene>
    <name evidence="2" type="ORF">TWF481_001103</name>
</gene>
<dbReference type="AlphaFoldDB" id="A0AAV9WPK7"/>
<sequence length="143" mass="15683">MKFSILSVATLFLAAATGVTSAPVEEVVKMNQLDARQTDILNVSVYSKSNFGGFQNVIQVTLNKCRSLPSGVKDNVVSASFPTGYRCTFWRQSDCQGVSDTNDVETQSTGDGGNIKVTRPYIKKFRVLLRSHARSVRCKLLEA</sequence>
<keyword evidence="3" id="KW-1185">Reference proteome</keyword>
<evidence type="ECO:0000313" key="2">
    <source>
        <dbReference type="EMBL" id="KAK6512212.1"/>
    </source>
</evidence>
<protein>
    <recommendedName>
        <fullName evidence="4">AA1-like domain-containing protein</fullName>
    </recommendedName>
</protein>
<keyword evidence="1" id="KW-0732">Signal</keyword>
<evidence type="ECO:0000256" key="1">
    <source>
        <dbReference type="SAM" id="SignalP"/>
    </source>
</evidence>
<evidence type="ECO:0008006" key="4">
    <source>
        <dbReference type="Google" id="ProtNLM"/>
    </source>
</evidence>
<accession>A0AAV9WPK7</accession>